<organism evidence="4 5">
    <name type="scientific">Furfurilactobacillus curtus</name>
    <dbReference type="NCBI Taxonomy" id="1746200"/>
    <lineage>
        <taxon>Bacteria</taxon>
        <taxon>Bacillati</taxon>
        <taxon>Bacillota</taxon>
        <taxon>Bacilli</taxon>
        <taxon>Lactobacillales</taxon>
        <taxon>Lactobacillaceae</taxon>
        <taxon>Furfurilactobacillus</taxon>
    </lineage>
</organism>
<keyword evidence="5" id="KW-1185">Reference proteome</keyword>
<dbReference type="InterPro" id="IPR018702">
    <property type="entry name" value="DUF2207"/>
</dbReference>
<name>A0ABQ5JS02_9LACO</name>
<comment type="caution">
    <text evidence="4">The sequence shown here is derived from an EMBL/GenBank/DDBJ whole genome shotgun (WGS) entry which is preliminary data.</text>
</comment>
<reference evidence="4 5" key="1">
    <citation type="submission" date="2022-03" db="EMBL/GenBank/DDBJ databases">
        <title>Draft genome sequence of Furfurilactobacillus curtus JCM 31185.</title>
        <authorList>
            <person name="Suzuki S."/>
            <person name="Endo A."/>
            <person name="Kajikawa A."/>
        </authorList>
    </citation>
    <scope>NUCLEOTIDE SEQUENCE [LARGE SCALE GENOMIC DNA]</scope>
    <source>
        <strain evidence="4 5">JCM 31185</strain>
    </source>
</reference>
<evidence type="ECO:0000259" key="2">
    <source>
        <dbReference type="Pfam" id="PF09972"/>
    </source>
</evidence>
<dbReference type="EMBL" id="BQXO01000004">
    <property type="protein sequence ID" value="GKT06194.1"/>
    <property type="molecule type" value="Genomic_DNA"/>
</dbReference>
<gene>
    <name evidence="4" type="ORF">JCM31185_14810</name>
</gene>
<keyword evidence="1" id="KW-1133">Transmembrane helix</keyword>
<feature type="transmembrane region" description="Helical" evidence="1">
    <location>
        <begin position="259"/>
        <end position="282"/>
    </location>
</feature>
<protein>
    <submittedName>
        <fullName evidence="4">Membrane protein</fullName>
    </submittedName>
</protein>
<feature type="domain" description="Predicted membrane protein YciQ-like C-terminal" evidence="3">
    <location>
        <begin position="296"/>
        <end position="527"/>
    </location>
</feature>
<evidence type="ECO:0000313" key="4">
    <source>
        <dbReference type="EMBL" id="GKT06194.1"/>
    </source>
</evidence>
<dbReference type="Proteomes" id="UP001628078">
    <property type="component" value="Unassembled WGS sequence"/>
</dbReference>
<dbReference type="InterPro" id="IPR048389">
    <property type="entry name" value="YciQ-like_C"/>
</dbReference>
<feature type="domain" description="DUF2207" evidence="2">
    <location>
        <begin position="31"/>
        <end position="217"/>
    </location>
</feature>
<sequence>MRKLTRSVLSLTITVLLLMVGTLIGRADSYDIKRYDVYIDVLANGDAEVQQQITYQFDGSFHGVFYNQDLKGIKGVSDPTVTVQNHNDRAIPLAASATGENNSFSVTKSASVMKLKVYHSIEDATATFTYRYRLNGVVTNYRDTARLNWKVIGSGWDQSLSNVKIIIQLPQQNVATLQAWAHGPLAGHTTVNRKAGQMKLTLANNPANQFIETDLLFPTSVTPNNPNQVDRAVKAQVQRQERALAKRANAKRVRARHTIYVMISIVLGIMLVSLVGTVIYLWRRPIHRHAPLVPIHHWYEVPHVGPAVAESLVNHKEADSRGYTGELLQLVAKKAVTLTSDDNTYVLAKVGQQPIDEPLTEFMIKHIGDGDQVTMVAVEKYGKRDQKGHLQQHFLQWQRRISDQVATYEDGHNLGVRRWLLALLIGNLALAGLAALLIGAGPAQIKLVWWLGLAVFAGLLTVIIIWQRQRINRYTADGDQLVNELRGLKRMLRDVGHFNTAEVGDLILWEQLLPYAAAFGLAKQVTQAVANDFGAATIATTGILFPYYYGFGNHSINFDQAFTGTFSNSISASSSALSSSSGGSGGFSGGSSGGFGGGSGGGAF</sequence>
<accession>A0ABQ5JS02</accession>
<dbReference type="Pfam" id="PF20990">
    <property type="entry name" value="DUF2207_C"/>
    <property type="match status" value="1"/>
</dbReference>
<evidence type="ECO:0000259" key="3">
    <source>
        <dbReference type="Pfam" id="PF20990"/>
    </source>
</evidence>
<feature type="transmembrane region" description="Helical" evidence="1">
    <location>
        <begin position="447"/>
        <end position="466"/>
    </location>
</feature>
<keyword evidence="1" id="KW-0812">Transmembrane</keyword>
<dbReference type="RefSeq" id="WP_407884130.1">
    <property type="nucleotide sequence ID" value="NZ_BQXO01000004.1"/>
</dbReference>
<feature type="transmembrane region" description="Helical" evidence="1">
    <location>
        <begin position="419"/>
        <end position="441"/>
    </location>
</feature>
<proteinExistence type="predicted"/>
<dbReference type="Pfam" id="PF09972">
    <property type="entry name" value="DUF2207"/>
    <property type="match status" value="1"/>
</dbReference>
<evidence type="ECO:0000313" key="5">
    <source>
        <dbReference type="Proteomes" id="UP001628078"/>
    </source>
</evidence>
<keyword evidence="1" id="KW-0472">Membrane</keyword>
<evidence type="ECO:0000256" key="1">
    <source>
        <dbReference type="SAM" id="Phobius"/>
    </source>
</evidence>